<dbReference type="EMBL" id="APCN01008427">
    <property type="status" value="NOT_ANNOTATED_CDS"/>
    <property type="molecule type" value="Genomic_DNA"/>
</dbReference>
<sequence>MHMKRPIILPKKSWLTDLIVTEYHWKYKHQNHQTVMNEVQQKFDIPGLRSACHRVRNNCFRCSLHQFWKKWLASYLPTLTRRSKWFETQPPLQLGDLVLIVDDALPRGCWPKGRIVQLVPSKDGTTRRVHVQLANKKIIERMV</sequence>
<proteinExistence type="predicted"/>
<keyword evidence="3" id="KW-1185">Reference proteome</keyword>
<dbReference type="VEuPathDB" id="VectorBase:AARA002505"/>
<evidence type="ECO:0000259" key="1">
    <source>
        <dbReference type="Pfam" id="PF18701"/>
    </source>
</evidence>
<dbReference type="AlphaFoldDB" id="A0A182HML9"/>
<evidence type="ECO:0000313" key="3">
    <source>
        <dbReference type="Proteomes" id="UP000075840"/>
    </source>
</evidence>
<dbReference type="Proteomes" id="UP000075840">
    <property type="component" value="Unassembled WGS sequence"/>
</dbReference>
<reference evidence="2" key="1">
    <citation type="submission" date="2022-08" db="UniProtKB">
        <authorList>
            <consortium name="EnsemblMetazoa"/>
        </authorList>
    </citation>
    <scope>IDENTIFICATION</scope>
    <source>
        <strain evidence="2">Dongola</strain>
    </source>
</reference>
<protein>
    <recommendedName>
        <fullName evidence="1">DUF5641 domain-containing protein</fullName>
    </recommendedName>
</protein>
<accession>A0A182HML9</accession>
<dbReference type="Pfam" id="PF18701">
    <property type="entry name" value="DUF5641"/>
    <property type="match status" value="1"/>
</dbReference>
<dbReference type="EnsemblMetazoa" id="AARA002505-RA">
    <property type="protein sequence ID" value="AARA002505-PA"/>
    <property type="gene ID" value="AARA002505"/>
</dbReference>
<feature type="domain" description="DUF5641" evidence="1">
    <location>
        <begin position="64"/>
        <end position="141"/>
    </location>
</feature>
<dbReference type="InterPro" id="IPR040676">
    <property type="entry name" value="DUF5641"/>
</dbReference>
<dbReference type="PANTHER" id="PTHR47331">
    <property type="entry name" value="PHD-TYPE DOMAIN-CONTAINING PROTEIN"/>
    <property type="match status" value="1"/>
</dbReference>
<organism evidence="2 3">
    <name type="scientific">Anopheles arabiensis</name>
    <name type="common">Mosquito</name>
    <dbReference type="NCBI Taxonomy" id="7173"/>
    <lineage>
        <taxon>Eukaryota</taxon>
        <taxon>Metazoa</taxon>
        <taxon>Ecdysozoa</taxon>
        <taxon>Arthropoda</taxon>
        <taxon>Hexapoda</taxon>
        <taxon>Insecta</taxon>
        <taxon>Pterygota</taxon>
        <taxon>Neoptera</taxon>
        <taxon>Endopterygota</taxon>
        <taxon>Diptera</taxon>
        <taxon>Nematocera</taxon>
        <taxon>Culicoidea</taxon>
        <taxon>Culicidae</taxon>
        <taxon>Anophelinae</taxon>
        <taxon>Anopheles</taxon>
    </lineage>
</organism>
<evidence type="ECO:0000313" key="2">
    <source>
        <dbReference type="EnsemblMetazoa" id="AARA002505-PA"/>
    </source>
</evidence>
<dbReference type="PANTHER" id="PTHR47331:SF1">
    <property type="entry name" value="GAG-LIKE PROTEIN"/>
    <property type="match status" value="1"/>
</dbReference>
<name>A0A182HML9_ANOAR</name>
<dbReference type="VEuPathDB" id="VectorBase:AARA21_002001"/>